<dbReference type="STRING" id="442562.Rumeso_03392"/>
<dbReference type="Gene3D" id="3.40.50.2000">
    <property type="entry name" value="Glycogen Phosphorylase B"/>
    <property type="match status" value="2"/>
</dbReference>
<keyword evidence="2" id="KW-1185">Reference proteome</keyword>
<proteinExistence type="predicted"/>
<dbReference type="Proteomes" id="UP000019666">
    <property type="component" value="Unassembled WGS sequence"/>
</dbReference>
<dbReference type="OrthoDB" id="7841162at2"/>
<protein>
    <submittedName>
        <fullName evidence="1">Glycosyl transferase, group 1</fullName>
    </submittedName>
</protein>
<dbReference type="GO" id="GO:0016740">
    <property type="term" value="F:transferase activity"/>
    <property type="evidence" value="ECO:0007669"/>
    <property type="project" value="UniProtKB-KW"/>
</dbReference>
<dbReference type="AlphaFoldDB" id="A0A017HMT3"/>
<evidence type="ECO:0000313" key="2">
    <source>
        <dbReference type="Proteomes" id="UP000019666"/>
    </source>
</evidence>
<dbReference type="PANTHER" id="PTHR12526">
    <property type="entry name" value="GLYCOSYLTRANSFERASE"/>
    <property type="match status" value="1"/>
</dbReference>
<keyword evidence="1" id="KW-0808">Transferase</keyword>
<name>A0A017HMT3_9RHOB</name>
<gene>
    <name evidence="1" type="ORF">Rumeso_03392</name>
</gene>
<accession>A0A017HMT3</accession>
<dbReference type="EMBL" id="AOSK01000094">
    <property type="protein sequence ID" value="EYD75064.1"/>
    <property type="molecule type" value="Genomic_DNA"/>
</dbReference>
<dbReference type="CDD" id="cd03801">
    <property type="entry name" value="GT4_PimA-like"/>
    <property type="match status" value="1"/>
</dbReference>
<organism evidence="1 2">
    <name type="scientific">Rubellimicrobium mesophilum DSM 19309</name>
    <dbReference type="NCBI Taxonomy" id="442562"/>
    <lineage>
        <taxon>Bacteria</taxon>
        <taxon>Pseudomonadati</taxon>
        <taxon>Pseudomonadota</taxon>
        <taxon>Alphaproteobacteria</taxon>
        <taxon>Rhodobacterales</taxon>
        <taxon>Roseobacteraceae</taxon>
        <taxon>Rubellimicrobium</taxon>
    </lineage>
</organism>
<dbReference type="RefSeq" id="WP_037279741.1">
    <property type="nucleotide sequence ID" value="NZ_KK088564.1"/>
</dbReference>
<dbReference type="PANTHER" id="PTHR12526:SF630">
    <property type="entry name" value="GLYCOSYLTRANSFERASE"/>
    <property type="match status" value="1"/>
</dbReference>
<dbReference type="Pfam" id="PF13692">
    <property type="entry name" value="Glyco_trans_1_4"/>
    <property type="match status" value="1"/>
</dbReference>
<sequence length="395" mass="42606">MTKRALTATITAQDGPALGGRDGAGRSDGGVAIWSADYSLRTGQAIVTRRVAEHVLPRLGRRREYVFGAGSGPRAIAGWLAASLRLWRDVLRGRVATLYLVCSRSNAGFVRDIPALLVARAGPRVIVHAHGSDIGDLLTGRPLSPLARLLYRRAALLVPSEHLRPELRDAGVRDLRVCENFHIARERGAQDQGGPLRLVWNSNLMASKGFFDTHAAVSELRAEGLDIEFHVLGRPVGDEELSEAEVRERVSRLVPDPGITVHGSVAPEVAAEIVARADAVALPSRYSSECQPLALIEAMCAGKAIVAGDTPALRATLAGYPADYVPLRSVASLADALRRLDREKRLGAGGFAERRRQAADQARLRFSADRFDREMEALLSPARREPVGLAPGRAC</sequence>
<evidence type="ECO:0000313" key="1">
    <source>
        <dbReference type="EMBL" id="EYD75064.1"/>
    </source>
</evidence>
<dbReference type="SUPFAM" id="SSF53756">
    <property type="entry name" value="UDP-Glycosyltransferase/glycogen phosphorylase"/>
    <property type="match status" value="1"/>
</dbReference>
<dbReference type="HOGENOM" id="CLU_698070_0_0_5"/>
<comment type="caution">
    <text evidence="1">The sequence shown here is derived from an EMBL/GenBank/DDBJ whole genome shotgun (WGS) entry which is preliminary data.</text>
</comment>
<reference evidence="1 2" key="1">
    <citation type="submission" date="2013-02" db="EMBL/GenBank/DDBJ databases">
        <authorList>
            <person name="Fiebig A."/>
            <person name="Goeker M."/>
            <person name="Klenk H.-P.P."/>
        </authorList>
    </citation>
    <scope>NUCLEOTIDE SEQUENCE [LARGE SCALE GENOMIC DNA]</scope>
    <source>
        <strain evidence="1 2">DSM 19309</strain>
    </source>
</reference>